<evidence type="ECO:0000259" key="8">
    <source>
        <dbReference type="PROSITE" id="PS51225"/>
    </source>
</evidence>
<name>A0AAV7BJT6_ENGPU</name>
<evidence type="ECO:0000256" key="7">
    <source>
        <dbReference type="SAM" id="Phobius"/>
    </source>
</evidence>
<dbReference type="PANTHER" id="PTHR22776:SF25">
    <property type="entry name" value="CKLF-LIKE MARVEL TRANSMEMBRANE DOMAIN-CONTAINING PROTEIN 6"/>
    <property type="match status" value="1"/>
</dbReference>
<organism evidence="9 10">
    <name type="scientific">Engystomops pustulosus</name>
    <name type="common">Tungara frog</name>
    <name type="synonym">Physalaemus pustulosus</name>
    <dbReference type="NCBI Taxonomy" id="76066"/>
    <lineage>
        <taxon>Eukaryota</taxon>
        <taxon>Metazoa</taxon>
        <taxon>Chordata</taxon>
        <taxon>Craniata</taxon>
        <taxon>Vertebrata</taxon>
        <taxon>Euteleostomi</taxon>
        <taxon>Amphibia</taxon>
        <taxon>Batrachia</taxon>
        <taxon>Anura</taxon>
        <taxon>Neobatrachia</taxon>
        <taxon>Hyloidea</taxon>
        <taxon>Leptodactylidae</taxon>
        <taxon>Leiuperinae</taxon>
        <taxon>Engystomops</taxon>
    </lineage>
</organism>
<evidence type="ECO:0000256" key="2">
    <source>
        <dbReference type="ARBA" id="ARBA00022692"/>
    </source>
</evidence>
<feature type="transmembrane region" description="Helical" evidence="7">
    <location>
        <begin position="99"/>
        <end position="120"/>
    </location>
</feature>
<dbReference type="InterPro" id="IPR008253">
    <property type="entry name" value="Marvel"/>
</dbReference>
<gene>
    <name evidence="9" type="ORF">GDO81_012200</name>
</gene>
<keyword evidence="10" id="KW-1185">Reference proteome</keyword>
<sequence>MADPAGPAYNTTTEALPEKKELCCKSKLDKKHFILKVLQLLLSLVAFICEEVIDQCESCGGLYFFEFVSCSACLLAILMLIVYWSPLKEKINIASFNKIDFWVTGGVGACFLLASIIFAATMDITALGQVSVAFGFFASFAFLAEFGLMLRKCLAKKREPTAPGTNGRVETEPLNTVQVQDAS</sequence>
<keyword evidence="2 5" id="KW-0812">Transmembrane</keyword>
<feature type="transmembrane region" description="Helical" evidence="7">
    <location>
        <begin position="126"/>
        <end position="148"/>
    </location>
</feature>
<keyword evidence="4 5" id="KW-0472">Membrane</keyword>
<dbReference type="Pfam" id="PF01284">
    <property type="entry name" value="MARVEL"/>
    <property type="match status" value="1"/>
</dbReference>
<dbReference type="AlphaFoldDB" id="A0AAV7BJT6"/>
<feature type="transmembrane region" description="Helical" evidence="7">
    <location>
        <begin position="65"/>
        <end position="87"/>
    </location>
</feature>
<feature type="domain" description="MARVEL" evidence="8">
    <location>
        <begin position="27"/>
        <end position="154"/>
    </location>
</feature>
<dbReference type="EMBL" id="WNYA01000005">
    <property type="protein sequence ID" value="KAG8572881.1"/>
    <property type="molecule type" value="Genomic_DNA"/>
</dbReference>
<dbReference type="GO" id="GO:0016020">
    <property type="term" value="C:membrane"/>
    <property type="evidence" value="ECO:0007669"/>
    <property type="project" value="UniProtKB-SubCell"/>
</dbReference>
<evidence type="ECO:0000313" key="9">
    <source>
        <dbReference type="EMBL" id="KAG8572881.1"/>
    </source>
</evidence>
<evidence type="ECO:0000256" key="3">
    <source>
        <dbReference type="ARBA" id="ARBA00022989"/>
    </source>
</evidence>
<reference evidence="9" key="1">
    <citation type="thesis" date="2020" institute="ProQuest LLC" country="789 East Eisenhower Parkway, Ann Arbor, MI, USA">
        <title>Comparative Genomics and Chromosome Evolution.</title>
        <authorList>
            <person name="Mudd A.B."/>
        </authorList>
    </citation>
    <scope>NUCLEOTIDE SEQUENCE</scope>
    <source>
        <strain evidence="9">237g6f4</strain>
        <tissue evidence="9">Blood</tissue>
    </source>
</reference>
<proteinExistence type="predicted"/>
<dbReference type="InterPro" id="IPR050578">
    <property type="entry name" value="MARVEL-CKLF_proteins"/>
</dbReference>
<accession>A0AAV7BJT6</accession>
<feature type="region of interest" description="Disordered" evidence="6">
    <location>
        <begin position="159"/>
        <end position="183"/>
    </location>
</feature>
<evidence type="ECO:0000313" key="10">
    <source>
        <dbReference type="Proteomes" id="UP000824782"/>
    </source>
</evidence>
<comment type="caution">
    <text evidence="9">The sequence shown here is derived from an EMBL/GenBank/DDBJ whole genome shotgun (WGS) entry which is preliminary data.</text>
</comment>
<evidence type="ECO:0000256" key="5">
    <source>
        <dbReference type="PROSITE-ProRule" id="PRU00581"/>
    </source>
</evidence>
<evidence type="ECO:0000256" key="1">
    <source>
        <dbReference type="ARBA" id="ARBA00004141"/>
    </source>
</evidence>
<keyword evidence="3 7" id="KW-1133">Transmembrane helix</keyword>
<evidence type="ECO:0000256" key="6">
    <source>
        <dbReference type="SAM" id="MobiDB-lite"/>
    </source>
</evidence>
<dbReference type="PANTHER" id="PTHR22776">
    <property type="entry name" value="MARVEL-CONTAINING POTENTIAL LIPID RAFT-ASSOCIATED PROTEIN"/>
    <property type="match status" value="1"/>
</dbReference>
<dbReference type="PROSITE" id="PS51225">
    <property type="entry name" value="MARVEL"/>
    <property type="match status" value="1"/>
</dbReference>
<comment type="subcellular location">
    <subcellularLocation>
        <location evidence="1">Membrane</location>
        <topology evidence="1">Multi-pass membrane protein</topology>
    </subcellularLocation>
</comment>
<evidence type="ECO:0000256" key="4">
    <source>
        <dbReference type="ARBA" id="ARBA00023136"/>
    </source>
</evidence>
<dbReference type="Proteomes" id="UP000824782">
    <property type="component" value="Unassembled WGS sequence"/>
</dbReference>
<protein>
    <recommendedName>
        <fullName evidence="8">MARVEL domain-containing protein</fullName>
    </recommendedName>
</protein>
<feature type="compositionally biased region" description="Polar residues" evidence="6">
    <location>
        <begin position="173"/>
        <end position="183"/>
    </location>
</feature>